<dbReference type="OrthoDB" id="6099737at2759"/>
<evidence type="ECO:0000313" key="2">
    <source>
        <dbReference type="EMBL" id="CAC5374598.1"/>
    </source>
</evidence>
<feature type="region of interest" description="Disordered" evidence="1">
    <location>
        <begin position="266"/>
        <end position="307"/>
    </location>
</feature>
<dbReference type="EMBL" id="CACVKT020002028">
    <property type="protein sequence ID" value="CAC5374598.1"/>
    <property type="molecule type" value="Genomic_DNA"/>
</dbReference>
<gene>
    <name evidence="2" type="ORF">MCOR_11922</name>
</gene>
<keyword evidence="3" id="KW-1185">Reference proteome</keyword>
<accession>A0A6J8AYX4</accession>
<name>A0A6J8AYX4_MYTCO</name>
<reference evidence="2 3" key="1">
    <citation type="submission" date="2020-06" db="EMBL/GenBank/DDBJ databases">
        <authorList>
            <person name="Li R."/>
            <person name="Bekaert M."/>
        </authorList>
    </citation>
    <scope>NUCLEOTIDE SEQUENCE [LARGE SCALE GENOMIC DNA]</scope>
    <source>
        <strain evidence="3">wild</strain>
    </source>
</reference>
<sequence>MSSLHVCLKCNNEFSICSCDSNLDLLGTSDMDNVANERNFNDTCKFKSNCTNLDNCLSPHDFSIISPINMTFNNTKEVITETVCNLGKSKTQLDENDYTNNIYGHQKTKGLKVTSQNIQHLLPKLDEIKYNFTKMKDWEKPHVLGMCETFLTPEKCHDKSKELEISGFTFKRKDRKTIPSKGGVNEPTRVTKNSVTLIDHIYSTNPEEITDVNVPAYCPGDHYPIINVHTWNYASHEENTFYTFENGRGRKQTNIIKVEDTKLHVPPIPHVPEEQKFEIETEPEPTSSTSSDIEEVSGYTSQKQRPKGWKIGEVFTRSLWL</sequence>
<evidence type="ECO:0000313" key="3">
    <source>
        <dbReference type="Proteomes" id="UP000507470"/>
    </source>
</evidence>
<protein>
    <submittedName>
        <fullName evidence="2">Uncharacterized protein</fullName>
    </submittedName>
</protein>
<evidence type="ECO:0000256" key="1">
    <source>
        <dbReference type="SAM" id="MobiDB-lite"/>
    </source>
</evidence>
<proteinExistence type="predicted"/>
<organism evidence="2 3">
    <name type="scientific">Mytilus coruscus</name>
    <name type="common">Sea mussel</name>
    <dbReference type="NCBI Taxonomy" id="42192"/>
    <lineage>
        <taxon>Eukaryota</taxon>
        <taxon>Metazoa</taxon>
        <taxon>Spiralia</taxon>
        <taxon>Lophotrochozoa</taxon>
        <taxon>Mollusca</taxon>
        <taxon>Bivalvia</taxon>
        <taxon>Autobranchia</taxon>
        <taxon>Pteriomorphia</taxon>
        <taxon>Mytilida</taxon>
        <taxon>Mytiloidea</taxon>
        <taxon>Mytilidae</taxon>
        <taxon>Mytilinae</taxon>
        <taxon>Mytilus</taxon>
    </lineage>
</organism>
<dbReference type="AlphaFoldDB" id="A0A6J8AYX4"/>
<dbReference type="Proteomes" id="UP000507470">
    <property type="component" value="Unassembled WGS sequence"/>
</dbReference>